<organism evidence="1 2">
    <name type="scientific">Operophtera brumata</name>
    <name type="common">Winter moth</name>
    <name type="synonym">Phalaena brumata</name>
    <dbReference type="NCBI Taxonomy" id="104452"/>
    <lineage>
        <taxon>Eukaryota</taxon>
        <taxon>Metazoa</taxon>
        <taxon>Ecdysozoa</taxon>
        <taxon>Arthropoda</taxon>
        <taxon>Hexapoda</taxon>
        <taxon>Insecta</taxon>
        <taxon>Pterygota</taxon>
        <taxon>Neoptera</taxon>
        <taxon>Endopterygota</taxon>
        <taxon>Lepidoptera</taxon>
        <taxon>Glossata</taxon>
        <taxon>Ditrysia</taxon>
        <taxon>Geometroidea</taxon>
        <taxon>Geometridae</taxon>
        <taxon>Larentiinae</taxon>
        <taxon>Operophtera</taxon>
    </lineage>
</organism>
<keyword evidence="2" id="KW-1185">Reference proteome</keyword>
<dbReference type="PANTHER" id="PTHR14879:SF15">
    <property type="entry name" value="E3 UBIQUITIN-PROTEIN LIGASE RIFIFYLIN-LIKE PROTEIN"/>
    <property type="match status" value="1"/>
</dbReference>
<dbReference type="CDD" id="cd15750">
    <property type="entry name" value="FYVE_CARP"/>
    <property type="match status" value="1"/>
</dbReference>
<dbReference type="GO" id="GO:1902042">
    <property type="term" value="P:negative regulation of extrinsic apoptotic signaling pathway via death domain receptors"/>
    <property type="evidence" value="ECO:0007669"/>
    <property type="project" value="TreeGrafter"/>
</dbReference>
<dbReference type="InterPro" id="IPR036361">
    <property type="entry name" value="SAP_dom_sf"/>
</dbReference>
<evidence type="ECO:0000313" key="2">
    <source>
        <dbReference type="Proteomes" id="UP000037510"/>
    </source>
</evidence>
<dbReference type="GO" id="GO:0005737">
    <property type="term" value="C:cytoplasm"/>
    <property type="evidence" value="ECO:0007669"/>
    <property type="project" value="TreeGrafter"/>
</dbReference>
<dbReference type="GO" id="GO:0005886">
    <property type="term" value="C:plasma membrane"/>
    <property type="evidence" value="ECO:0007669"/>
    <property type="project" value="TreeGrafter"/>
</dbReference>
<protein>
    <submittedName>
        <fullName evidence="1">Putative RING finger protein</fullName>
    </submittedName>
</protein>
<proteinExistence type="predicted"/>
<dbReference type="SUPFAM" id="SSF68906">
    <property type="entry name" value="SAP domain"/>
    <property type="match status" value="1"/>
</dbReference>
<gene>
    <name evidence="1" type="ORF">OBRU01_22391</name>
</gene>
<dbReference type="InterPro" id="IPR051728">
    <property type="entry name" value="RING-FYVE_E3_ubiquitin-ligase"/>
</dbReference>
<sequence>MPCESCAVQFSVFKRKRVCYECERYYCSGCLRRGGGAMCAPCRVLATRPLSRSSIAHLKVRDLQCFLQRQNVSTRGCVEKDELLSLCVSHVNSAAYRRRGARSASGAFTLKGFTSNINEQTFALYKYVA</sequence>
<evidence type="ECO:0000313" key="1">
    <source>
        <dbReference type="EMBL" id="KOB65676.1"/>
    </source>
</evidence>
<dbReference type="STRING" id="104452.A0A0L7KRL3"/>
<comment type="caution">
    <text evidence="1">The sequence shown here is derived from an EMBL/GenBank/DDBJ whole genome shotgun (WGS) entry which is preliminary data.</text>
</comment>
<dbReference type="Gene3D" id="1.10.720.140">
    <property type="match status" value="1"/>
</dbReference>
<dbReference type="EMBL" id="JTDY01006810">
    <property type="protein sequence ID" value="KOB65676.1"/>
    <property type="molecule type" value="Genomic_DNA"/>
</dbReference>
<reference evidence="1 2" key="1">
    <citation type="journal article" date="2015" name="Genome Biol. Evol.">
        <title>The genome of winter moth (Operophtera brumata) provides a genomic perspective on sexual dimorphism and phenology.</title>
        <authorList>
            <person name="Derks M.F."/>
            <person name="Smit S."/>
            <person name="Salis L."/>
            <person name="Schijlen E."/>
            <person name="Bossers A."/>
            <person name="Mateman C."/>
            <person name="Pijl A.S."/>
            <person name="de Ridder D."/>
            <person name="Groenen M.A."/>
            <person name="Visser M.E."/>
            <person name="Megens H.J."/>
        </authorList>
    </citation>
    <scope>NUCLEOTIDE SEQUENCE [LARGE SCALE GENOMIC DNA]</scope>
    <source>
        <strain evidence="1">WM2013NL</strain>
        <tissue evidence="1">Head and thorax</tissue>
    </source>
</reference>
<dbReference type="GO" id="GO:0070936">
    <property type="term" value="P:protein K48-linked ubiquitination"/>
    <property type="evidence" value="ECO:0007669"/>
    <property type="project" value="TreeGrafter"/>
</dbReference>
<dbReference type="SUPFAM" id="SSF57903">
    <property type="entry name" value="FYVE/PHD zinc finger"/>
    <property type="match status" value="1"/>
</dbReference>
<dbReference type="InterPro" id="IPR011011">
    <property type="entry name" value="Znf_FYVE_PHD"/>
</dbReference>
<name>A0A0L7KRL3_OPEBR</name>
<dbReference type="PANTHER" id="PTHR14879">
    <property type="entry name" value="CASPASE REGULATOR, RING FINGER DOMAIN-CONTAINING"/>
    <property type="match status" value="1"/>
</dbReference>
<accession>A0A0L7KRL3</accession>
<dbReference type="Proteomes" id="UP000037510">
    <property type="component" value="Unassembled WGS sequence"/>
</dbReference>
<dbReference type="GO" id="GO:0043161">
    <property type="term" value="P:proteasome-mediated ubiquitin-dependent protein catabolic process"/>
    <property type="evidence" value="ECO:0007669"/>
    <property type="project" value="TreeGrafter"/>
</dbReference>
<dbReference type="AlphaFoldDB" id="A0A0L7KRL3"/>
<dbReference type="GO" id="GO:0061630">
    <property type="term" value="F:ubiquitin protein ligase activity"/>
    <property type="evidence" value="ECO:0007669"/>
    <property type="project" value="TreeGrafter"/>
</dbReference>